<evidence type="ECO:0000313" key="2">
    <source>
        <dbReference type="EMBL" id="GAA2339207.1"/>
    </source>
</evidence>
<evidence type="ECO:0000313" key="3">
    <source>
        <dbReference type="Proteomes" id="UP001501444"/>
    </source>
</evidence>
<accession>A0ABP5SUN0</accession>
<name>A0ABP5SUN0_9ACTN</name>
<proteinExistence type="predicted"/>
<sequence>MGGLMAPVLDQATQARTPTVAVPADLAVQLLGQARQIAADIADIRSTLQDTAANTQPEHPAPTGRGLAPAEGLPDGALPIAETRHADLD</sequence>
<comment type="caution">
    <text evidence="2">The sequence shown here is derived from an EMBL/GenBank/DDBJ whole genome shotgun (WGS) entry which is preliminary data.</text>
</comment>
<organism evidence="2 3">
    <name type="scientific">Dactylosporangium salmoneum</name>
    <dbReference type="NCBI Taxonomy" id="53361"/>
    <lineage>
        <taxon>Bacteria</taxon>
        <taxon>Bacillati</taxon>
        <taxon>Actinomycetota</taxon>
        <taxon>Actinomycetes</taxon>
        <taxon>Micromonosporales</taxon>
        <taxon>Micromonosporaceae</taxon>
        <taxon>Dactylosporangium</taxon>
    </lineage>
</organism>
<gene>
    <name evidence="2" type="ORF">GCM10010170_021150</name>
</gene>
<keyword evidence="3" id="KW-1185">Reference proteome</keyword>
<evidence type="ECO:0000256" key="1">
    <source>
        <dbReference type="SAM" id="MobiDB-lite"/>
    </source>
</evidence>
<dbReference type="EMBL" id="BAAARV010000019">
    <property type="protein sequence ID" value="GAA2339207.1"/>
    <property type="molecule type" value="Genomic_DNA"/>
</dbReference>
<feature type="compositionally biased region" description="Polar residues" evidence="1">
    <location>
        <begin position="48"/>
        <end position="57"/>
    </location>
</feature>
<dbReference type="Proteomes" id="UP001501444">
    <property type="component" value="Unassembled WGS sequence"/>
</dbReference>
<reference evidence="3" key="1">
    <citation type="journal article" date="2019" name="Int. J. Syst. Evol. Microbiol.">
        <title>The Global Catalogue of Microorganisms (GCM) 10K type strain sequencing project: providing services to taxonomists for standard genome sequencing and annotation.</title>
        <authorList>
            <consortium name="The Broad Institute Genomics Platform"/>
            <consortium name="The Broad Institute Genome Sequencing Center for Infectious Disease"/>
            <person name="Wu L."/>
            <person name="Ma J."/>
        </authorList>
    </citation>
    <scope>NUCLEOTIDE SEQUENCE [LARGE SCALE GENOMIC DNA]</scope>
    <source>
        <strain evidence="3">JCM 3272</strain>
    </source>
</reference>
<protein>
    <submittedName>
        <fullName evidence="2">Uncharacterized protein</fullName>
    </submittedName>
</protein>
<feature type="region of interest" description="Disordered" evidence="1">
    <location>
        <begin position="48"/>
        <end position="89"/>
    </location>
</feature>